<sequence>MSRFVLQTRLFTPVRARPVPAKCGHSRVPIIQNETIFRNSQRDLHNSPTALAVQVAGERRVSISPFANRAKKSKVNLFAPVKSGNSSIYDFEDTLEVFAGERKPKNVQREESKTRKARVVREPARVVPSELREPAAIFGKAADVSGDISKLTYYSSKTVKCLKQLGAISPKQYFNMFSEKTTIFRQETAQLAEVLDGVLANGGHETRLIVGERGMGKSVVLQQIVALALAKKYFVIHISDAEDLVDGWLDYAYNEVEDMYDHPMYAFRLANKLRRANSLEFLSKVKLSRPYTFQISRTETVTLTEQDPLSKLLSFTGQHYRSAVPAFKAFMEELMLDRGANSIPVLFSVDNVSVFAQHNLTAYRDPDFKSLPYDRFYGPNLILDLLSGDKKFPNGAVIAAVSAQTSYSMTMQDALGIQKPWPFINPNKCRYDERLAKIFAQAEHLTVAPFSKQETERMVDYYAKAGVIADFANDQSEFVYGSSPLVQQRRVLNSVTVLRKRVESEIEQWQKYFGEAGSLDESAVDMKFSTTLYSPRVLAAVEDINPFVHLREEKVEAKRAAQIEKERTMSQEQQVLERKREEKAQQLAHDVVDERKLEHWKRFVEMKYVASGNGVPRALTESCLFPLV</sequence>
<proteinExistence type="predicted"/>
<gene>
    <name evidence="1" type="ORF">V1517DRAFT_276917</name>
</gene>
<keyword evidence="2" id="KW-1185">Reference proteome</keyword>
<protein>
    <submittedName>
        <fullName evidence="1">Mitochondrial ribosomal death-associated protein 3-domain-containing protein</fullName>
    </submittedName>
</protein>
<comment type="caution">
    <text evidence="1">The sequence shown here is derived from an EMBL/GenBank/DDBJ whole genome shotgun (WGS) entry which is preliminary data.</text>
</comment>
<reference evidence="2" key="1">
    <citation type="journal article" date="2024" name="Front. Bioeng. Biotechnol.">
        <title>Genome-scale model development and genomic sequencing of the oleaginous clade Lipomyces.</title>
        <authorList>
            <person name="Czajka J.J."/>
            <person name="Han Y."/>
            <person name="Kim J."/>
            <person name="Mondo S.J."/>
            <person name="Hofstad B.A."/>
            <person name="Robles A."/>
            <person name="Haridas S."/>
            <person name="Riley R."/>
            <person name="LaButti K."/>
            <person name="Pangilinan J."/>
            <person name="Andreopoulos W."/>
            <person name="Lipzen A."/>
            <person name="Yan J."/>
            <person name="Wang M."/>
            <person name="Ng V."/>
            <person name="Grigoriev I.V."/>
            <person name="Spatafora J.W."/>
            <person name="Magnuson J.K."/>
            <person name="Baker S.E."/>
            <person name="Pomraning K.R."/>
        </authorList>
    </citation>
    <scope>NUCLEOTIDE SEQUENCE [LARGE SCALE GENOMIC DNA]</scope>
    <source>
        <strain evidence="2">CBS 10300</strain>
    </source>
</reference>
<accession>A0ACC3TL87</accession>
<name>A0ACC3TL87_9ASCO</name>
<organism evidence="1 2">
    <name type="scientific">Lipomyces orientalis</name>
    <dbReference type="NCBI Taxonomy" id="1233043"/>
    <lineage>
        <taxon>Eukaryota</taxon>
        <taxon>Fungi</taxon>
        <taxon>Dikarya</taxon>
        <taxon>Ascomycota</taxon>
        <taxon>Saccharomycotina</taxon>
        <taxon>Lipomycetes</taxon>
        <taxon>Lipomycetales</taxon>
        <taxon>Lipomycetaceae</taxon>
        <taxon>Lipomyces</taxon>
    </lineage>
</organism>
<dbReference type="EMBL" id="MU970086">
    <property type="protein sequence ID" value="KAK9321980.1"/>
    <property type="molecule type" value="Genomic_DNA"/>
</dbReference>
<evidence type="ECO:0000313" key="1">
    <source>
        <dbReference type="EMBL" id="KAK9321980.1"/>
    </source>
</evidence>
<dbReference type="Proteomes" id="UP001489719">
    <property type="component" value="Unassembled WGS sequence"/>
</dbReference>
<evidence type="ECO:0000313" key="2">
    <source>
        <dbReference type="Proteomes" id="UP001489719"/>
    </source>
</evidence>